<evidence type="ECO:0000256" key="1">
    <source>
        <dbReference type="SAM" id="Phobius"/>
    </source>
</evidence>
<evidence type="ECO:0000313" key="2">
    <source>
        <dbReference type="EMBL" id="PCR92216.1"/>
    </source>
</evidence>
<proteinExistence type="predicted"/>
<reference evidence="2 3" key="1">
    <citation type="submission" date="2017-09" db="EMBL/GenBank/DDBJ databases">
        <title>Genome sequences of Natrinema ejinorence JCM 13890T.</title>
        <authorList>
            <person name="Roh S.W."/>
            <person name="Kim Y.B."/>
            <person name="Kim J.Y."/>
        </authorList>
    </citation>
    <scope>NUCLEOTIDE SEQUENCE [LARGE SCALE GENOMIC DNA]</scope>
    <source>
        <strain evidence="2 3">JCM 13890</strain>
    </source>
</reference>
<sequence length="98" mass="10718">MAMSTEITAAAVLSGGNLLLLAALTYVWVQNYRRFKTPLVAGLLAFSVVLALENAVAIYFFFSSGMFYASDPMVQQVVALLRGLQFVALTFLAYVTLR</sequence>
<name>A0A2A5QZF8_9EURY</name>
<dbReference type="RefSeq" id="WP_097381142.1">
    <property type="nucleotide sequence ID" value="NZ_NXNI01000001.1"/>
</dbReference>
<feature type="transmembrane region" description="Helical" evidence="1">
    <location>
        <begin position="74"/>
        <end position="97"/>
    </location>
</feature>
<accession>A0A2A5QZF8</accession>
<keyword evidence="3" id="KW-1185">Reference proteome</keyword>
<keyword evidence="1" id="KW-1133">Transmembrane helix</keyword>
<gene>
    <name evidence="2" type="ORF">CP557_17780</name>
</gene>
<protein>
    <submittedName>
        <fullName evidence="2">Uncharacterized protein</fullName>
    </submittedName>
</protein>
<dbReference type="EMBL" id="NXNI01000001">
    <property type="protein sequence ID" value="PCR92216.1"/>
    <property type="molecule type" value="Genomic_DNA"/>
</dbReference>
<keyword evidence="1" id="KW-0472">Membrane</keyword>
<feature type="transmembrane region" description="Helical" evidence="1">
    <location>
        <begin position="41"/>
        <end position="62"/>
    </location>
</feature>
<organism evidence="2 3">
    <name type="scientific">Natrinema ejinorense</name>
    <dbReference type="NCBI Taxonomy" id="373386"/>
    <lineage>
        <taxon>Archaea</taxon>
        <taxon>Methanobacteriati</taxon>
        <taxon>Methanobacteriota</taxon>
        <taxon>Stenosarchaea group</taxon>
        <taxon>Halobacteria</taxon>
        <taxon>Halobacteriales</taxon>
        <taxon>Natrialbaceae</taxon>
        <taxon>Natrinema</taxon>
    </lineage>
</organism>
<feature type="transmembrane region" description="Helical" evidence="1">
    <location>
        <begin position="6"/>
        <end position="29"/>
    </location>
</feature>
<comment type="caution">
    <text evidence="2">The sequence shown here is derived from an EMBL/GenBank/DDBJ whole genome shotgun (WGS) entry which is preliminary data.</text>
</comment>
<dbReference type="InterPro" id="IPR058349">
    <property type="entry name" value="DUF8036"/>
</dbReference>
<dbReference type="Pfam" id="PF26119">
    <property type="entry name" value="DUF8036"/>
    <property type="match status" value="1"/>
</dbReference>
<dbReference type="AlphaFoldDB" id="A0A2A5QZF8"/>
<keyword evidence="1" id="KW-0812">Transmembrane</keyword>
<evidence type="ECO:0000313" key="3">
    <source>
        <dbReference type="Proteomes" id="UP000219689"/>
    </source>
</evidence>
<dbReference type="Proteomes" id="UP000219689">
    <property type="component" value="Unassembled WGS sequence"/>
</dbReference>